<reference evidence="2" key="1">
    <citation type="journal article" date="2019" name="Int. J. Syst. Evol. Microbiol.">
        <title>The Global Catalogue of Microorganisms (GCM) 10K type strain sequencing project: providing services to taxonomists for standard genome sequencing and annotation.</title>
        <authorList>
            <consortium name="The Broad Institute Genomics Platform"/>
            <consortium name="The Broad Institute Genome Sequencing Center for Infectious Disease"/>
            <person name="Wu L."/>
            <person name="Ma J."/>
        </authorList>
    </citation>
    <scope>NUCLEOTIDE SEQUENCE [LARGE SCALE GENOMIC DNA]</scope>
    <source>
        <strain evidence="2">JCM 3380</strain>
    </source>
</reference>
<keyword evidence="2" id="KW-1185">Reference proteome</keyword>
<dbReference type="Proteomes" id="UP001500416">
    <property type="component" value="Unassembled WGS sequence"/>
</dbReference>
<dbReference type="EMBL" id="BAAABU010000001">
    <property type="protein sequence ID" value="GAA0209153.1"/>
    <property type="molecule type" value="Genomic_DNA"/>
</dbReference>
<evidence type="ECO:0000313" key="2">
    <source>
        <dbReference type="Proteomes" id="UP001500416"/>
    </source>
</evidence>
<organism evidence="1 2">
    <name type="scientific">Saccharothrix mutabilis subsp. mutabilis</name>
    <dbReference type="NCBI Taxonomy" id="66855"/>
    <lineage>
        <taxon>Bacteria</taxon>
        <taxon>Bacillati</taxon>
        <taxon>Actinomycetota</taxon>
        <taxon>Actinomycetes</taxon>
        <taxon>Pseudonocardiales</taxon>
        <taxon>Pseudonocardiaceae</taxon>
        <taxon>Saccharothrix</taxon>
    </lineage>
</organism>
<name>A0ABP3CL88_9PSEU</name>
<protein>
    <submittedName>
        <fullName evidence="1">Uncharacterized protein</fullName>
    </submittedName>
</protein>
<accession>A0ABP3CL88</accession>
<comment type="caution">
    <text evidence="1">The sequence shown here is derived from an EMBL/GenBank/DDBJ whole genome shotgun (WGS) entry which is preliminary data.</text>
</comment>
<gene>
    <name evidence="1" type="ORF">GCM10010492_03550</name>
</gene>
<sequence>MEITGVGTEVVVSGFGVWWLVAFVGKVRQMWPDAVVGDERLVDVDVSDLRLPDVEGAVSDVLPFARDAEMDRFWEENGYATMRDGEGPFAIFHRRQRYLDWEVNVLRAHDAFADNVHEMDDRRRLLIGDAVIVTIVTPEDPDVHPFSRRVVDLFLSCFTAEPGPSGA</sequence>
<proteinExistence type="predicted"/>
<dbReference type="RefSeq" id="WP_343931765.1">
    <property type="nucleotide sequence ID" value="NZ_BAAABU010000001.1"/>
</dbReference>
<evidence type="ECO:0000313" key="1">
    <source>
        <dbReference type="EMBL" id="GAA0209153.1"/>
    </source>
</evidence>